<proteinExistence type="predicted"/>
<name>A0AC61NR19_9BACT</name>
<keyword evidence="2" id="KW-1185">Reference proteome</keyword>
<evidence type="ECO:0000313" key="1">
    <source>
        <dbReference type="EMBL" id="QZE14184.1"/>
    </source>
</evidence>
<accession>A0AC61NR19</accession>
<sequence length="205" mass="24257">MFSNFYYNINTLTISVNDILWKLQDDYDRVNGDIRVDELTKEITTLIGKVEQIDQVLKSIVSERKSIIEEEFEANYLKLIAFYNEFCLSNLKESGDVFFKDVFCHNKKWEQLYPFMITTIGRVLSSYDSIIDIKEIFERNGIVEKQVLSLKTQFVLVKEQRSKLLAESGIHDIEIERYDKMILKLIECLHIVKQYEMEKLNCRIA</sequence>
<dbReference type="EMBL" id="CP081303">
    <property type="protein sequence ID" value="QZE14184.1"/>
    <property type="molecule type" value="Genomic_DNA"/>
</dbReference>
<protein>
    <submittedName>
        <fullName evidence="1">Uncharacterized protein</fullName>
    </submittedName>
</protein>
<gene>
    <name evidence="1" type="ORF">K4L44_16925</name>
</gene>
<organism evidence="1 2">
    <name type="scientific">Halosquirtibacter laminarini</name>
    <dbReference type="NCBI Taxonomy" id="3374600"/>
    <lineage>
        <taxon>Bacteria</taxon>
        <taxon>Pseudomonadati</taxon>
        <taxon>Bacteroidota</taxon>
        <taxon>Bacteroidia</taxon>
        <taxon>Marinilabiliales</taxon>
        <taxon>Prolixibacteraceae</taxon>
        <taxon>Halosquirtibacter</taxon>
    </lineage>
</organism>
<evidence type="ECO:0000313" key="2">
    <source>
        <dbReference type="Proteomes" id="UP000826212"/>
    </source>
</evidence>
<reference evidence="1" key="1">
    <citation type="submission" date="2021-08" db="EMBL/GenBank/DDBJ databases">
        <title>Novel anaerobic bacterium isolated from sea squirt in East Sea, Republic of Korea.</title>
        <authorList>
            <person name="Nguyen T.H."/>
            <person name="Li Z."/>
            <person name="Lee Y.-J."/>
            <person name="Ko J."/>
            <person name="Kim S.-G."/>
        </authorList>
    </citation>
    <scope>NUCLEOTIDE SEQUENCE</scope>
    <source>
        <strain evidence="1">KCTC 25031</strain>
    </source>
</reference>
<dbReference type="Proteomes" id="UP000826212">
    <property type="component" value="Chromosome"/>
</dbReference>